<evidence type="ECO:0000259" key="3">
    <source>
        <dbReference type="Pfam" id="PF16095"/>
    </source>
</evidence>
<evidence type="ECO:0008006" key="7">
    <source>
        <dbReference type="Google" id="ProtNLM"/>
    </source>
</evidence>
<comment type="caution">
    <text evidence="5">The sequence shown here is derived from an EMBL/GenBank/DDBJ whole genome shotgun (WGS) entry which is preliminary data.</text>
</comment>
<dbReference type="AlphaFoldDB" id="A0AAE0VWJ2"/>
<keyword evidence="6" id="KW-1185">Reference proteome</keyword>
<sequence>MDEKSVQLYKEALQNGKEKIYNIRVMVVGQYGVGKTILTKRLLEQRVNLCERKSTEGIDVYKHCCKVSLDTGEWIVQHEDSDQLFRLQRLVGLLTSHTKEPEVSGEQDGHREDIKNRGTTLEDFSIDNDDNYDSDECYYNVDDDDQYNNEDDYNHHANDDDDERYDNDDNYNHFDNDDDDDRNENDENDDRYDNDPDDDRDDNVPDDDQYDNDDICCNDDNYYNDDDDENDGGDRPTNLESAPEDFSIDHNDNHEYDDSYYNEDANNYYNNDDDNDRYDNDDDNDRYDNDDDYYNNDNDYNDDYDNDDTYYNNDSYCNDDDDGITIIDLNVDILSNQPKQSDPRHATSQGDTTMEFLQLVNENAENLKKSMFEYALLTMWDFAGQYIFYTTHQTFLTRRAIYLLVTDLSRQVTDLVKDDECFFDAEGSRLCEVQDLVEVWMNSIHCCAISSAAGAIATPSSVTTAIPSAAVQSSASGIPSTSTASDMTVTTTESGITVTSASAGIALTSPGNSTDLTSLADAIQVTPPVILVGTHVDQIQEDKRDGITSMYFQQICRILKDKPTLKHLVDFIAIDNTRYDPQLKRLKDRIFQLASEQPYWGEEVPSSWLPLEEALMKLKASGKKVIPLCLVEELNRAASVPIRTAEELDLFLRFQHEIGTIMFFSAEGLREKIVLDPQWLIDALKSLITAEMFILMKYPAIRDKWFDFKDNGKLTTELIDAIWTKQQNPEFHDSKEHILHLMEKLNIVAKPRSYLDNQEELKEEDYYLAPCMLRQAMPKEIISPESNPQMESTSVLCFVSTGKFLPTPVFHRLIAACVSHWQIATKQQKALIFCGCCVFELDHHHRLTLYFKDYIIFAQVAIMGVKDMYKSSKLCSEARKFIIKNLREIVGTLGQSLQFEPHIKCPDSVADSLNGLIALSILQNNENVVCHSHDKSHILVSQELVKFWFENEEDSIGGSAAAGPVISPPSSDTDRFMCVAYLLVDIGSQVLRKLFLHHTVSSACTLDQYIANNRKSLDKLHSRNILSQMQMDILFPPSGASTSLENYDITLLSALFRNTVRTLNMKETKLIQSLRGDRNEIYGHASSCQMNISDYQMYWNRVSSTLNALCKQCGDPVFENDILLEIQRIQVTAIPAGSYLDILKTWFTRIETVENEVLEIKTRLEALELKSTSKSET</sequence>
<evidence type="ECO:0000259" key="4">
    <source>
        <dbReference type="Pfam" id="PF18738"/>
    </source>
</evidence>
<dbReference type="InterPro" id="IPR041249">
    <property type="entry name" value="HEPN_DZIP3"/>
</dbReference>
<feature type="domain" description="DZIP3-like HEPN" evidence="4">
    <location>
        <begin position="1005"/>
        <end position="1111"/>
    </location>
</feature>
<evidence type="ECO:0000256" key="1">
    <source>
        <dbReference type="ARBA" id="ARBA00022737"/>
    </source>
</evidence>
<feature type="compositionally biased region" description="Basic and acidic residues" evidence="2">
    <location>
        <begin position="247"/>
        <end position="257"/>
    </location>
</feature>
<dbReference type="Gene3D" id="3.30.70.1390">
    <property type="entry name" value="ROC domain from the Parkinson's disease-associated leucine-rich repeat kinase 2"/>
    <property type="match status" value="2"/>
</dbReference>
<feature type="compositionally biased region" description="Basic and acidic residues" evidence="2">
    <location>
        <begin position="98"/>
        <end position="116"/>
    </location>
</feature>
<feature type="compositionally biased region" description="Acidic residues" evidence="2">
    <location>
        <begin position="159"/>
        <end position="169"/>
    </location>
</feature>
<dbReference type="EMBL" id="JAEAOA010002340">
    <property type="protein sequence ID" value="KAK3591660.1"/>
    <property type="molecule type" value="Genomic_DNA"/>
</dbReference>
<reference evidence="5" key="2">
    <citation type="journal article" date="2021" name="Genome Biol. Evol.">
        <title>Developing a high-quality reference genome for a parasitic bivalve with doubly uniparental inheritance (Bivalvia: Unionida).</title>
        <authorList>
            <person name="Smith C.H."/>
        </authorList>
    </citation>
    <scope>NUCLEOTIDE SEQUENCE</scope>
    <source>
        <strain evidence="5">CHS0354</strain>
        <tissue evidence="5">Mantle</tissue>
    </source>
</reference>
<feature type="compositionally biased region" description="Acidic residues" evidence="2">
    <location>
        <begin position="271"/>
        <end position="306"/>
    </location>
</feature>
<dbReference type="Gene3D" id="3.40.50.300">
    <property type="entry name" value="P-loop containing nucleotide triphosphate hydrolases"/>
    <property type="match status" value="1"/>
</dbReference>
<reference evidence="5" key="1">
    <citation type="journal article" date="2021" name="Genome Biol. Evol.">
        <title>A High-Quality Reference Genome for a Parasitic Bivalve with Doubly Uniparental Inheritance (Bivalvia: Unionida).</title>
        <authorList>
            <person name="Smith C.H."/>
        </authorList>
    </citation>
    <scope>NUCLEOTIDE SEQUENCE</scope>
    <source>
        <strain evidence="5">CHS0354</strain>
    </source>
</reference>
<dbReference type="Gene3D" id="1.10.10.10">
    <property type="entry name" value="Winged helix-like DNA-binding domain superfamily/Winged helix DNA-binding domain"/>
    <property type="match status" value="1"/>
</dbReference>
<name>A0AAE0VWJ2_9BIVA</name>
<evidence type="ECO:0000313" key="6">
    <source>
        <dbReference type="Proteomes" id="UP001195483"/>
    </source>
</evidence>
<reference evidence="5" key="3">
    <citation type="submission" date="2023-05" db="EMBL/GenBank/DDBJ databases">
        <authorList>
            <person name="Smith C.H."/>
        </authorList>
    </citation>
    <scope>NUCLEOTIDE SEQUENCE</scope>
    <source>
        <strain evidence="5">CHS0354</strain>
        <tissue evidence="5">Mantle</tissue>
    </source>
</reference>
<dbReference type="Pfam" id="PF18738">
    <property type="entry name" value="HEPN_DZIP3"/>
    <property type="match status" value="1"/>
</dbReference>
<proteinExistence type="predicted"/>
<gene>
    <name evidence="5" type="ORF">CHS0354_040568</name>
</gene>
<dbReference type="InterPro" id="IPR027417">
    <property type="entry name" value="P-loop_NTPase"/>
</dbReference>
<feature type="compositionally biased region" description="Acidic residues" evidence="2">
    <location>
        <begin position="124"/>
        <end position="151"/>
    </location>
</feature>
<organism evidence="5 6">
    <name type="scientific">Potamilus streckersoni</name>
    <dbReference type="NCBI Taxonomy" id="2493646"/>
    <lineage>
        <taxon>Eukaryota</taxon>
        <taxon>Metazoa</taxon>
        <taxon>Spiralia</taxon>
        <taxon>Lophotrochozoa</taxon>
        <taxon>Mollusca</taxon>
        <taxon>Bivalvia</taxon>
        <taxon>Autobranchia</taxon>
        <taxon>Heteroconchia</taxon>
        <taxon>Palaeoheterodonta</taxon>
        <taxon>Unionida</taxon>
        <taxon>Unionoidea</taxon>
        <taxon>Unionidae</taxon>
        <taxon>Ambleminae</taxon>
        <taxon>Lampsilini</taxon>
        <taxon>Potamilus</taxon>
    </lineage>
</organism>
<dbReference type="Pfam" id="PF08477">
    <property type="entry name" value="Roc"/>
    <property type="match status" value="1"/>
</dbReference>
<dbReference type="InterPro" id="IPR036388">
    <property type="entry name" value="WH-like_DNA-bd_sf"/>
</dbReference>
<dbReference type="InterPro" id="IPR032171">
    <property type="entry name" value="COR-A"/>
</dbReference>
<feature type="domain" description="COR" evidence="3">
    <location>
        <begin position="605"/>
        <end position="773"/>
    </location>
</feature>
<dbReference type="SUPFAM" id="SSF52540">
    <property type="entry name" value="P-loop containing nucleoside triphosphate hydrolases"/>
    <property type="match status" value="1"/>
</dbReference>
<accession>A0AAE0VWJ2</accession>
<dbReference type="Pfam" id="PF16095">
    <property type="entry name" value="COR-A"/>
    <property type="match status" value="1"/>
</dbReference>
<evidence type="ECO:0000313" key="5">
    <source>
        <dbReference type="EMBL" id="KAK3591660.1"/>
    </source>
</evidence>
<keyword evidence="1" id="KW-0677">Repeat</keyword>
<protein>
    <recommendedName>
        <fullName evidence="7">C-terminal of Roc (COR) domain-containing protein</fullName>
    </recommendedName>
</protein>
<feature type="region of interest" description="Disordered" evidence="2">
    <location>
        <begin position="98"/>
        <end position="306"/>
    </location>
</feature>
<feature type="compositionally biased region" description="Acidic residues" evidence="2">
    <location>
        <begin position="176"/>
        <end position="231"/>
    </location>
</feature>
<evidence type="ECO:0000256" key="2">
    <source>
        <dbReference type="SAM" id="MobiDB-lite"/>
    </source>
</evidence>
<dbReference type="Proteomes" id="UP001195483">
    <property type="component" value="Unassembled WGS sequence"/>
</dbReference>